<dbReference type="InterPro" id="IPR002197">
    <property type="entry name" value="HTH_Fis"/>
</dbReference>
<dbReference type="PROSITE" id="PS00675">
    <property type="entry name" value="SIGMA54_INTERACT_1"/>
    <property type="match status" value="1"/>
</dbReference>
<dbReference type="GO" id="GO:0006355">
    <property type="term" value="P:regulation of DNA-templated transcription"/>
    <property type="evidence" value="ECO:0007669"/>
    <property type="project" value="InterPro"/>
</dbReference>
<comment type="function">
    <text evidence="7">May play the central regulatory role in sporulation. It may be an element of the effector pathway responsible for the activation of sporulation genes in response to nutritional stress. Spo0A may act in concert with spo0H (a sigma factor) to control the expression of some genes that are critical to the sporulation process.</text>
</comment>
<keyword evidence="4" id="KW-0805">Transcription regulation</keyword>
<dbReference type="InterPro" id="IPR058031">
    <property type="entry name" value="AAA_lid_NorR"/>
</dbReference>
<dbReference type="FunFam" id="3.40.50.300:FF:000006">
    <property type="entry name" value="DNA-binding transcriptional regulator NtrC"/>
    <property type="match status" value="1"/>
</dbReference>
<accession>A0A9D2ML85</accession>
<dbReference type="Pfam" id="PF02954">
    <property type="entry name" value="HTH_8"/>
    <property type="match status" value="1"/>
</dbReference>
<evidence type="ECO:0000313" key="11">
    <source>
        <dbReference type="EMBL" id="HJB80227.1"/>
    </source>
</evidence>
<evidence type="ECO:0000256" key="5">
    <source>
        <dbReference type="ARBA" id="ARBA00023125"/>
    </source>
</evidence>
<dbReference type="SUPFAM" id="SSF52540">
    <property type="entry name" value="P-loop containing nucleoside triphosphate hydrolases"/>
    <property type="match status" value="1"/>
</dbReference>
<dbReference type="InterPro" id="IPR002078">
    <property type="entry name" value="Sigma_54_int"/>
</dbReference>
<proteinExistence type="predicted"/>
<dbReference type="Gene3D" id="1.10.10.60">
    <property type="entry name" value="Homeodomain-like"/>
    <property type="match status" value="1"/>
</dbReference>
<evidence type="ECO:0000256" key="4">
    <source>
        <dbReference type="ARBA" id="ARBA00023015"/>
    </source>
</evidence>
<dbReference type="InterPro" id="IPR009057">
    <property type="entry name" value="Homeodomain-like_sf"/>
</dbReference>
<dbReference type="Pfam" id="PF25601">
    <property type="entry name" value="AAA_lid_14"/>
    <property type="match status" value="1"/>
</dbReference>
<dbReference type="InterPro" id="IPR003593">
    <property type="entry name" value="AAA+_ATPase"/>
</dbReference>
<dbReference type="GO" id="GO:0043565">
    <property type="term" value="F:sequence-specific DNA binding"/>
    <property type="evidence" value="ECO:0007669"/>
    <property type="project" value="InterPro"/>
</dbReference>
<keyword evidence="3" id="KW-0067">ATP-binding</keyword>
<dbReference type="PRINTS" id="PR01590">
    <property type="entry name" value="HTHFIS"/>
</dbReference>
<dbReference type="InterPro" id="IPR025662">
    <property type="entry name" value="Sigma_54_int_dom_ATP-bd_1"/>
</dbReference>
<dbReference type="InterPro" id="IPR025944">
    <property type="entry name" value="Sigma_54_int_dom_CS"/>
</dbReference>
<dbReference type="SUPFAM" id="SSF52172">
    <property type="entry name" value="CheY-like"/>
    <property type="match status" value="1"/>
</dbReference>
<dbReference type="CDD" id="cd00009">
    <property type="entry name" value="AAA"/>
    <property type="match status" value="1"/>
</dbReference>
<sequence length="451" mass="50629">MNTRVLISDDEQGICHILRHELEQVGFLVSVSNNGKQTKQFLDEQNFDVLLLDIQMPGCDGFQVLDHLKTVRKKPVTIMMTAYGSIESAVKAMQLGASDYITKPFDVSQLLVKINRLLPSHQFLHKRGGDDQTPAFWGSSPQVNEIRNTIEKIKNLKSNVLITGESGTGKGVVAKAIHFASNRAKEPFVHVDCGSIQPTLIESILFGHEKGAFTGAVTQQKGKFELAGEGTLFLDEIGTLSLNLQSRLLVVLQERQFSRVGGVAQLPVKARIIAATNEHLEDQVREGKFREDLYYRLNIIRIHIPPLRERLSDVDELALGFLHTHAELNGKNIKGFDDETVSVLHQYEWPGNVRELENAVECAVAMAEGPYIRLHDIPTYVTNRCFANQQRLSPNTPELSLSEQEMMSIINALEKYGGHREKTAAALGISRRTLQYKLKKYGLIHTNRERE</sequence>
<dbReference type="PROSITE" id="PS50045">
    <property type="entry name" value="SIGMA54_INTERACT_4"/>
    <property type="match status" value="1"/>
</dbReference>
<name>A0A9D2ML85_9FIRM</name>
<feature type="domain" description="Sigma-54 factor interaction" evidence="9">
    <location>
        <begin position="136"/>
        <end position="365"/>
    </location>
</feature>
<dbReference type="PROSITE" id="PS00688">
    <property type="entry name" value="SIGMA54_INTERACT_3"/>
    <property type="match status" value="1"/>
</dbReference>
<dbReference type="GO" id="GO:0005524">
    <property type="term" value="F:ATP binding"/>
    <property type="evidence" value="ECO:0007669"/>
    <property type="project" value="UniProtKB-KW"/>
</dbReference>
<evidence type="ECO:0000256" key="2">
    <source>
        <dbReference type="ARBA" id="ARBA00022741"/>
    </source>
</evidence>
<dbReference type="PANTHER" id="PTHR32071:SF117">
    <property type="entry name" value="PTS-DEPENDENT DIHYDROXYACETONE KINASE OPERON REGULATORY PROTEIN-RELATED"/>
    <property type="match status" value="1"/>
</dbReference>
<dbReference type="EMBL" id="DWXO01000047">
    <property type="protein sequence ID" value="HJB80227.1"/>
    <property type="molecule type" value="Genomic_DNA"/>
</dbReference>
<gene>
    <name evidence="11" type="ORF">H9712_04530</name>
</gene>
<dbReference type="PANTHER" id="PTHR32071">
    <property type="entry name" value="TRANSCRIPTIONAL REGULATORY PROTEIN"/>
    <property type="match status" value="1"/>
</dbReference>
<keyword evidence="6" id="KW-0804">Transcription</keyword>
<dbReference type="InterPro" id="IPR011006">
    <property type="entry name" value="CheY-like_superfamily"/>
</dbReference>
<reference evidence="11" key="2">
    <citation type="submission" date="2021-04" db="EMBL/GenBank/DDBJ databases">
        <authorList>
            <person name="Gilroy R."/>
        </authorList>
    </citation>
    <scope>NUCLEOTIDE SEQUENCE</scope>
    <source>
        <strain evidence="11">CHK192-8294</strain>
    </source>
</reference>
<comment type="caution">
    <text evidence="11">The sequence shown here is derived from an EMBL/GenBank/DDBJ whole genome shotgun (WGS) entry which is preliminary data.</text>
</comment>
<keyword evidence="8" id="KW-0597">Phosphoprotein</keyword>
<dbReference type="SMART" id="SM00448">
    <property type="entry name" value="REC"/>
    <property type="match status" value="1"/>
</dbReference>
<evidence type="ECO:0000256" key="8">
    <source>
        <dbReference type="PROSITE-ProRule" id="PRU00169"/>
    </source>
</evidence>
<evidence type="ECO:0000313" key="12">
    <source>
        <dbReference type="Proteomes" id="UP000823921"/>
    </source>
</evidence>
<dbReference type="Pfam" id="PF00158">
    <property type="entry name" value="Sigma54_activat"/>
    <property type="match status" value="1"/>
</dbReference>
<dbReference type="Gene3D" id="1.10.8.60">
    <property type="match status" value="1"/>
</dbReference>
<dbReference type="Gene3D" id="3.40.50.300">
    <property type="entry name" value="P-loop containing nucleotide triphosphate hydrolases"/>
    <property type="match status" value="1"/>
</dbReference>
<evidence type="ECO:0000256" key="6">
    <source>
        <dbReference type="ARBA" id="ARBA00023163"/>
    </source>
</evidence>
<evidence type="ECO:0000259" key="9">
    <source>
        <dbReference type="PROSITE" id="PS50045"/>
    </source>
</evidence>
<evidence type="ECO:0000256" key="3">
    <source>
        <dbReference type="ARBA" id="ARBA00022840"/>
    </source>
</evidence>
<feature type="domain" description="Response regulatory" evidence="10">
    <location>
        <begin position="4"/>
        <end position="118"/>
    </location>
</feature>
<evidence type="ECO:0000259" key="10">
    <source>
        <dbReference type="PROSITE" id="PS50110"/>
    </source>
</evidence>
<feature type="modified residue" description="4-aspartylphosphate" evidence="8">
    <location>
        <position position="53"/>
    </location>
</feature>
<dbReference type="SUPFAM" id="SSF46689">
    <property type="entry name" value="Homeodomain-like"/>
    <property type="match status" value="1"/>
</dbReference>
<dbReference type="SMART" id="SM00382">
    <property type="entry name" value="AAA"/>
    <property type="match status" value="1"/>
</dbReference>
<dbReference type="AlphaFoldDB" id="A0A9D2ML85"/>
<evidence type="ECO:0000256" key="1">
    <source>
        <dbReference type="ARBA" id="ARBA00018672"/>
    </source>
</evidence>
<dbReference type="InterPro" id="IPR027417">
    <property type="entry name" value="P-loop_NTPase"/>
</dbReference>
<keyword evidence="2" id="KW-0547">Nucleotide-binding</keyword>
<dbReference type="PROSITE" id="PS50110">
    <property type="entry name" value="RESPONSE_REGULATORY"/>
    <property type="match status" value="1"/>
</dbReference>
<organism evidence="11 12">
    <name type="scientific">Candidatus Flavonifractor intestinigallinarum</name>
    <dbReference type="NCBI Taxonomy" id="2838586"/>
    <lineage>
        <taxon>Bacteria</taxon>
        <taxon>Bacillati</taxon>
        <taxon>Bacillota</taxon>
        <taxon>Clostridia</taxon>
        <taxon>Eubacteriales</taxon>
        <taxon>Oscillospiraceae</taxon>
        <taxon>Flavonifractor</taxon>
    </lineage>
</organism>
<dbReference type="GO" id="GO:0000160">
    <property type="term" value="P:phosphorelay signal transduction system"/>
    <property type="evidence" value="ECO:0007669"/>
    <property type="project" value="InterPro"/>
</dbReference>
<dbReference type="Gene3D" id="3.40.50.2300">
    <property type="match status" value="1"/>
</dbReference>
<dbReference type="Proteomes" id="UP000823921">
    <property type="component" value="Unassembled WGS sequence"/>
</dbReference>
<protein>
    <recommendedName>
        <fullName evidence="1">Stage 0 sporulation protein A homolog</fullName>
    </recommendedName>
</protein>
<dbReference type="InterPro" id="IPR001789">
    <property type="entry name" value="Sig_transdc_resp-reg_receiver"/>
</dbReference>
<reference evidence="11" key="1">
    <citation type="journal article" date="2021" name="PeerJ">
        <title>Extensive microbial diversity within the chicken gut microbiome revealed by metagenomics and culture.</title>
        <authorList>
            <person name="Gilroy R."/>
            <person name="Ravi A."/>
            <person name="Getino M."/>
            <person name="Pursley I."/>
            <person name="Horton D.L."/>
            <person name="Alikhan N.F."/>
            <person name="Baker D."/>
            <person name="Gharbi K."/>
            <person name="Hall N."/>
            <person name="Watson M."/>
            <person name="Adriaenssens E.M."/>
            <person name="Foster-Nyarko E."/>
            <person name="Jarju S."/>
            <person name="Secka A."/>
            <person name="Antonio M."/>
            <person name="Oren A."/>
            <person name="Chaudhuri R.R."/>
            <person name="La Ragione R."/>
            <person name="Hildebrand F."/>
            <person name="Pallen M.J."/>
        </authorList>
    </citation>
    <scope>NUCLEOTIDE SEQUENCE</scope>
    <source>
        <strain evidence="11">CHK192-8294</strain>
    </source>
</reference>
<evidence type="ECO:0000256" key="7">
    <source>
        <dbReference type="ARBA" id="ARBA00024867"/>
    </source>
</evidence>
<keyword evidence="5" id="KW-0238">DNA-binding</keyword>
<dbReference type="Pfam" id="PF00072">
    <property type="entry name" value="Response_reg"/>
    <property type="match status" value="1"/>
</dbReference>